<proteinExistence type="predicted"/>
<sequence>MAKTLNTSIDSCQSLLACLDTIGFFYNYEEKHRKKVVEYLQKRFREESEGPNAEHFRRFPGQLLAVDFYETDDDFMLGMLESLSAKSFGLFPAKEFNISFEDPCEFQFKIGRKTYATEFELAEVNWRILDFVTTVTSEINNGICPHSFFHSAFDEGTYLIFCHKRAFTKLQKSGLILTSLEEFQDANLPPWKF</sequence>
<keyword evidence="2" id="KW-1185">Reference proteome</keyword>
<dbReference type="RefSeq" id="WP_008693420.1">
    <property type="nucleotide sequence ID" value="NZ_ANOG01000229.1"/>
</dbReference>
<dbReference type="AlphaFoldDB" id="M5S1N3"/>
<evidence type="ECO:0000313" key="2">
    <source>
        <dbReference type="Proteomes" id="UP000011991"/>
    </source>
</evidence>
<organism evidence="1 2">
    <name type="scientific">Rhodopirellula maiorica SM1</name>
    <dbReference type="NCBI Taxonomy" id="1265738"/>
    <lineage>
        <taxon>Bacteria</taxon>
        <taxon>Pseudomonadati</taxon>
        <taxon>Planctomycetota</taxon>
        <taxon>Planctomycetia</taxon>
        <taxon>Pirellulales</taxon>
        <taxon>Pirellulaceae</taxon>
        <taxon>Novipirellula</taxon>
    </lineage>
</organism>
<reference evidence="1 2" key="1">
    <citation type="journal article" date="2013" name="Mar. Genomics">
        <title>Expression of sulfatases in Rhodopirellula baltica and the diversity of sulfatases in the genus Rhodopirellula.</title>
        <authorList>
            <person name="Wegner C.E."/>
            <person name="Richter-Heitmann T."/>
            <person name="Klindworth A."/>
            <person name="Klockow C."/>
            <person name="Richter M."/>
            <person name="Achstetter T."/>
            <person name="Glockner F.O."/>
            <person name="Harder J."/>
        </authorList>
    </citation>
    <scope>NUCLEOTIDE SEQUENCE [LARGE SCALE GENOMIC DNA]</scope>
    <source>
        <strain evidence="1 2">SM1</strain>
    </source>
</reference>
<dbReference type="EMBL" id="ANOG01000229">
    <property type="protein sequence ID" value="EMI21567.1"/>
    <property type="molecule type" value="Genomic_DNA"/>
</dbReference>
<accession>M5S1N3</accession>
<dbReference type="PATRIC" id="fig|1265738.3.peg.1493"/>
<evidence type="ECO:0000313" key="1">
    <source>
        <dbReference type="EMBL" id="EMI21567.1"/>
    </source>
</evidence>
<protein>
    <submittedName>
        <fullName evidence="1">Uncharacterized protein</fullName>
    </submittedName>
</protein>
<gene>
    <name evidence="1" type="ORF">RMSM_01505</name>
</gene>
<name>M5S1N3_9BACT</name>
<comment type="caution">
    <text evidence="1">The sequence shown here is derived from an EMBL/GenBank/DDBJ whole genome shotgun (WGS) entry which is preliminary data.</text>
</comment>
<dbReference type="Proteomes" id="UP000011991">
    <property type="component" value="Unassembled WGS sequence"/>
</dbReference>